<reference evidence="2" key="1">
    <citation type="submission" date="2020-12" db="EMBL/GenBank/DDBJ databases">
        <title>Methylobrevis albus sp. nov., isolated from fresh water lack sediment.</title>
        <authorList>
            <person name="Zou Q."/>
        </authorList>
    </citation>
    <scope>NUCLEOTIDE SEQUENCE</scope>
    <source>
        <strain evidence="2">L22</strain>
    </source>
</reference>
<accession>A0A931N0G8</accession>
<evidence type="ECO:0000313" key="3">
    <source>
        <dbReference type="Proteomes" id="UP000631694"/>
    </source>
</evidence>
<keyword evidence="1" id="KW-0732">Signal</keyword>
<gene>
    <name evidence="2" type="ORF">I5731_19635</name>
</gene>
<dbReference type="Pfam" id="PF10604">
    <property type="entry name" value="Polyketide_cyc2"/>
    <property type="match status" value="1"/>
</dbReference>
<dbReference type="AlphaFoldDB" id="A0A931N0G8"/>
<dbReference type="InterPro" id="IPR023393">
    <property type="entry name" value="START-like_dom_sf"/>
</dbReference>
<keyword evidence="3" id="KW-1185">Reference proteome</keyword>
<dbReference type="InterPro" id="IPR019587">
    <property type="entry name" value="Polyketide_cyclase/dehydratase"/>
</dbReference>
<evidence type="ECO:0000313" key="2">
    <source>
        <dbReference type="EMBL" id="MBH0240040.1"/>
    </source>
</evidence>
<name>A0A931N0G8_9HYPH</name>
<dbReference type="CDD" id="cd07821">
    <property type="entry name" value="PYR_PYL_RCAR_like"/>
    <property type="match status" value="1"/>
</dbReference>
<sequence>MKMLFAAALAGLVAFAPLAAEAHGPTRQKVTETIEINAPADKVWAVIGNFQDMSWHPAVASSTGQGENEPNVATRALTLADGNVLEESLEKYDAAKMSYFYRITNDVVAFLPVNNYSSTLLVKADGDKSTVEWRGAFYRGYMNNDPPPELNDEAAIAAVTGIYKAGLEALKTKVESGS</sequence>
<dbReference type="RefSeq" id="WP_197313100.1">
    <property type="nucleotide sequence ID" value="NZ_JADZLT010000056.1"/>
</dbReference>
<evidence type="ECO:0000256" key="1">
    <source>
        <dbReference type="SAM" id="SignalP"/>
    </source>
</evidence>
<dbReference type="Gene3D" id="3.30.530.20">
    <property type="match status" value="1"/>
</dbReference>
<dbReference type="SUPFAM" id="SSF55961">
    <property type="entry name" value="Bet v1-like"/>
    <property type="match status" value="1"/>
</dbReference>
<proteinExistence type="predicted"/>
<protein>
    <submittedName>
        <fullName evidence="2">SRPBCC family protein</fullName>
    </submittedName>
</protein>
<feature type="chain" id="PRO_5038140795" evidence="1">
    <location>
        <begin position="23"/>
        <end position="178"/>
    </location>
</feature>
<organism evidence="2 3">
    <name type="scientific">Methylobrevis albus</name>
    <dbReference type="NCBI Taxonomy" id="2793297"/>
    <lineage>
        <taxon>Bacteria</taxon>
        <taxon>Pseudomonadati</taxon>
        <taxon>Pseudomonadota</taxon>
        <taxon>Alphaproteobacteria</taxon>
        <taxon>Hyphomicrobiales</taxon>
        <taxon>Pleomorphomonadaceae</taxon>
        <taxon>Methylobrevis</taxon>
    </lineage>
</organism>
<feature type="signal peptide" evidence="1">
    <location>
        <begin position="1"/>
        <end position="22"/>
    </location>
</feature>
<dbReference type="PANTHER" id="PTHR39332">
    <property type="entry name" value="BLL4707 PROTEIN"/>
    <property type="match status" value="1"/>
</dbReference>
<dbReference type="EMBL" id="JADZLT010000056">
    <property type="protein sequence ID" value="MBH0240040.1"/>
    <property type="molecule type" value="Genomic_DNA"/>
</dbReference>
<dbReference type="Proteomes" id="UP000631694">
    <property type="component" value="Unassembled WGS sequence"/>
</dbReference>
<dbReference type="PANTHER" id="PTHR39332:SF7">
    <property type="entry name" value="SRPBCC FAMILY PROTEIN"/>
    <property type="match status" value="1"/>
</dbReference>
<comment type="caution">
    <text evidence="2">The sequence shown here is derived from an EMBL/GenBank/DDBJ whole genome shotgun (WGS) entry which is preliminary data.</text>
</comment>